<sequence length="88" mass="10521">MSQHHFYREMTYPVCSILFCRSSYSDTTLVRYTMNYAVILPIESTVSYSWTTAKRRAASTDISRDYYNLSYKEKHTWLEYKEPPNNVL</sequence>
<dbReference type="AlphaFoldDB" id="Q0TWC6"/>
<dbReference type="EMBL" id="CH445368">
    <property type="protein sequence ID" value="EAT76428.1"/>
    <property type="molecule type" value="Genomic_DNA"/>
</dbReference>
<evidence type="ECO:0000313" key="2">
    <source>
        <dbReference type="Proteomes" id="UP000001055"/>
    </source>
</evidence>
<name>Q0TWC6_PHANO</name>
<protein>
    <submittedName>
        <fullName evidence="1">Uncharacterized protein</fullName>
    </submittedName>
</protein>
<dbReference type="RefSeq" id="XP_001806369.1">
    <property type="nucleotide sequence ID" value="XM_001806317.1"/>
</dbReference>
<proteinExistence type="predicted"/>
<dbReference type="Proteomes" id="UP000001055">
    <property type="component" value="Unassembled WGS sequence"/>
</dbReference>
<reference evidence="2" key="1">
    <citation type="journal article" date="2007" name="Plant Cell">
        <title>Dothideomycete-plant interactions illuminated by genome sequencing and EST analysis of the wheat pathogen Stagonospora nodorum.</title>
        <authorList>
            <person name="Hane J.K."/>
            <person name="Lowe R.G."/>
            <person name="Solomon P.S."/>
            <person name="Tan K.C."/>
            <person name="Schoch C.L."/>
            <person name="Spatafora J.W."/>
            <person name="Crous P.W."/>
            <person name="Kodira C."/>
            <person name="Birren B.W."/>
            <person name="Galagan J.E."/>
            <person name="Torriani S.F."/>
            <person name="McDonald B.A."/>
            <person name="Oliver R.P."/>
        </authorList>
    </citation>
    <scope>NUCLEOTIDE SEQUENCE [LARGE SCALE GENOMIC DNA]</scope>
    <source>
        <strain evidence="2">SN15 / ATCC MYA-4574 / FGSC 10173</strain>
    </source>
</reference>
<organism evidence="1 2">
    <name type="scientific">Phaeosphaeria nodorum (strain SN15 / ATCC MYA-4574 / FGSC 10173)</name>
    <name type="common">Glume blotch fungus</name>
    <name type="synonym">Parastagonospora nodorum</name>
    <dbReference type="NCBI Taxonomy" id="321614"/>
    <lineage>
        <taxon>Eukaryota</taxon>
        <taxon>Fungi</taxon>
        <taxon>Dikarya</taxon>
        <taxon>Ascomycota</taxon>
        <taxon>Pezizomycotina</taxon>
        <taxon>Dothideomycetes</taxon>
        <taxon>Pleosporomycetidae</taxon>
        <taxon>Pleosporales</taxon>
        <taxon>Pleosporineae</taxon>
        <taxon>Phaeosphaeriaceae</taxon>
        <taxon>Parastagonospora</taxon>
    </lineage>
</organism>
<accession>Q0TWC6</accession>
<evidence type="ECO:0000313" key="1">
    <source>
        <dbReference type="EMBL" id="EAT76428.1"/>
    </source>
</evidence>
<dbReference type="GeneID" id="5983299"/>
<dbReference type="InParanoid" id="Q0TWC6"/>
<gene>
    <name evidence="1" type="ORF">SNOG_16244</name>
</gene>
<dbReference type="KEGG" id="pno:SNOG_16244"/>